<comment type="caution">
    <text evidence="2">The sequence shown here is derived from an EMBL/GenBank/DDBJ whole genome shotgun (WGS) entry which is preliminary data.</text>
</comment>
<dbReference type="AlphaFoldDB" id="A0A444ZK06"/>
<reference evidence="2 3" key="1">
    <citation type="submission" date="2019-01" db="EMBL/GenBank/DDBJ databases">
        <title>Sequencing of cultivated peanut Arachis hypogaea provides insights into genome evolution and oil improvement.</title>
        <authorList>
            <person name="Chen X."/>
        </authorList>
    </citation>
    <scope>NUCLEOTIDE SEQUENCE [LARGE SCALE GENOMIC DNA]</scope>
    <source>
        <strain evidence="3">cv. Fuhuasheng</strain>
        <tissue evidence="2">Leaves</tissue>
    </source>
</reference>
<feature type="region of interest" description="Disordered" evidence="1">
    <location>
        <begin position="219"/>
        <end position="239"/>
    </location>
</feature>
<dbReference type="SUPFAM" id="SSF50978">
    <property type="entry name" value="WD40 repeat-like"/>
    <property type="match status" value="1"/>
</dbReference>
<dbReference type="InterPro" id="IPR036322">
    <property type="entry name" value="WD40_repeat_dom_sf"/>
</dbReference>
<name>A0A444ZK06_ARAHY</name>
<dbReference type="Proteomes" id="UP000289738">
    <property type="component" value="Chromosome B04"/>
</dbReference>
<organism evidence="2 3">
    <name type="scientific">Arachis hypogaea</name>
    <name type="common">Peanut</name>
    <dbReference type="NCBI Taxonomy" id="3818"/>
    <lineage>
        <taxon>Eukaryota</taxon>
        <taxon>Viridiplantae</taxon>
        <taxon>Streptophyta</taxon>
        <taxon>Embryophyta</taxon>
        <taxon>Tracheophyta</taxon>
        <taxon>Spermatophyta</taxon>
        <taxon>Magnoliopsida</taxon>
        <taxon>eudicotyledons</taxon>
        <taxon>Gunneridae</taxon>
        <taxon>Pentapetalae</taxon>
        <taxon>rosids</taxon>
        <taxon>fabids</taxon>
        <taxon>Fabales</taxon>
        <taxon>Fabaceae</taxon>
        <taxon>Papilionoideae</taxon>
        <taxon>50 kb inversion clade</taxon>
        <taxon>dalbergioids sensu lato</taxon>
        <taxon>Dalbergieae</taxon>
        <taxon>Pterocarpus clade</taxon>
        <taxon>Arachis</taxon>
    </lineage>
</organism>
<dbReference type="InterPro" id="IPR015943">
    <property type="entry name" value="WD40/YVTN_repeat-like_dom_sf"/>
</dbReference>
<feature type="compositionally biased region" description="Polar residues" evidence="1">
    <location>
        <begin position="225"/>
        <end position="239"/>
    </location>
</feature>
<dbReference type="EMBL" id="SDMP01000014">
    <property type="protein sequence ID" value="RYR14506.1"/>
    <property type="molecule type" value="Genomic_DNA"/>
</dbReference>
<dbReference type="PANTHER" id="PTHR44083:SF45">
    <property type="entry name" value="TOPLESS-RELATED PROTEIN 1"/>
    <property type="match status" value="1"/>
</dbReference>
<dbReference type="PANTHER" id="PTHR44083">
    <property type="entry name" value="TOPLESS-RELATED PROTEIN 1-RELATED"/>
    <property type="match status" value="1"/>
</dbReference>
<accession>A0A444ZK06</accession>
<sequence>MDSFKRGTSMTERKKVIDDVLTYLEKFVSDKNFQETPSHKNLQFSKYKFSKSAVPQQKAKSNDCGIWVTEWMILNHYWGVNKPWVVNDYSRIRSGYGNNNYYVKNLKCIWQILWWQPTINPISAAAASSAAILERAPSVVAMDGLAPFFLQSLKLPKNVRVTKDNNIIAIGMDDSSIQIYNVRVDEVKSKLKGHTKRITGLAFSHVLNVLVSSGADAQQKESFDESNNAPIRMQQGVSQ</sequence>
<evidence type="ECO:0000256" key="1">
    <source>
        <dbReference type="SAM" id="MobiDB-lite"/>
    </source>
</evidence>
<gene>
    <name evidence="2" type="ORF">Ahy_B04g071091</name>
</gene>
<dbReference type="Gene3D" id="2.130.10.10">
    <property type="entry name" value="YVTN repeat-like/Quinoprotein amine dehydrogenase"/>
    <property type="match status" value="1"/>
</dbReference>
<dbReference type="STRING" id="3818.A0A444ZK06"/>
<keyword evidence="3" id="KW-1185">Reference proteome</keyword>
<dbReference type="InterPro" id="IPR027728">
    <property type="entry name" value="Topless_fam"/>
</dbReference>
<dbReference type="GO" id="GO:0006355">
    <property type="term" value="P:regulation of DNA-templated transcription"/>
    <property type="evidence" value="ECO:0007669"/>
    <property type="project" value="InterPro"/>
</dbReference>
<proteinExistence type="predicted"/>
<dbReference type="Gene3D" id="3.40.395.10">
    <property type="entry name" value="Adenoviral Proteinase, Chain A"/>
    <property type="match status" value="1"/>
</dbReference>
<protein>
    <submittedName>
        <fullName evidence="2">Uncharacterized protein</fullName>
    </submittedName>
</protein>
<evidence type="ECO:0000313" key="2">
    <source>
        <dbReference type="EMBL" id="RYR14506.1"/>
    </source>
</evidence>
<evidence type="ECO:0000313" key="3">
    <source>
        <dbReference type="Proteomes" id="UP000289738"/>
    </source>
</evidence>